<sequence length="195" mass="21596">MSVIAQIEDAMINRLRTTLQATGYKVDVDSYAGQLEDDRGVRRLPAVWLYFEGGGEPKPVGTSRQKWLIPLTWSILIATQNLRGEREARTGLVAGTRNELGSYQLQSDVRRSLINQDFGLPIDQMRPGKTKALSVGKQDGGISVYSLQCHTKYVEIMPEAAANASDPDWLRTGLNYFLQPDDGKVDASDLVTLNP</sequence>
<name>A0ABS8D2A1_9NEIS</name>
<dbReference type="InterPro" id="IPR014972">
    <property type="entry name" value="Phage_Mu_Gp37"/>
</dbReference>
<dbReference type="EMBL" id="JAJBZT010000001">
    <property type="protein sequence ID" value="MCB6182315.1"/>
    <property type="molecule type" value="Genomic_DNA"/>
</dbReference>
<comment type="caution">
    <text evidence="1">The sequence shown here is derived from an EMBL/GenBank/DDBJ whole genome shotgun (WGS) entry which is preliminary data.</text>
</comment>
<evidence type="ECO:0000313" key="2">
    <source>
        <dbReference type="Proteomes" id="UP001165395"/>
    </source>
</evidence>
<accession>A0ABS8D2A1</accession>
<organism evidence="1 2">
    <name type="scientific">Leeia speluncae</name>
    <dbReference type="NCBI Taxonomy" id="2884804"/>
    <lineage>
        <taxon>Bacteria</taxon>
        <taxon>Pseudomonadati</taxon>
        <taxon>Pseudomonadota</taxon>
        <taxon>Betaproteobacteria</taxon>
        <taxon>Neisseriales</taxon>
        <taxon>Leeiaceae</taxon>
        <taxon>Leeia</taxon>
    </lineage>
</organism>
<evidence type="ECO:0000313" key="1">
    <source>
        <dbReference type="EMBL" id="MCB6182315.1"/>
    </source>
</evidence>
<protein>
    <submittedName>
        <fullName evidence="1">DUF1834 family protein</fullName>
    </submittedName>
</protein>
<gene>
    <name evidence="1" type="ORF">LIN78_01935</name>
</gene>
<keyword evidence="2" id="KW-1185">Reference proteome</keyword>
<dbReference type="Proteomes" id="UP001165395">
    <property type="component" value="Unassembled WGS sequence"/>
</dbReference>
<reference evidence="1" key="1">
    <citation type="submission" date="2021-10" db="EMBL/GenBank/DDBJ databases">
        <title>The complete genome sequence of Leeia sp. TBRC 13508.</title>
        <authorList>
            <person name="Charoenyingcharoen P."/>
            <person name="Yukphan P."/>
        </authorList>
    </citation>
    <scope>NUCLEOTIDE SEQUENCE</scope>
    <source>
        <strain evidence="1">TBRC 13508</strain>
    </source>
</reference>
<proteinExistence type="predicted"/>
<dbReference type="Pfam" id="PF08873">
    <property type="entry name" value="Phage_Mu_Gp37"/>
    <property type="match status" value="1"/>
</dbReference>
<dbReference type="RefSeq" id="WP_227177919.1">
    <property type="nucleotide sequence ID" value="NZ_JAJBZT010000001.1"/>
</dbReference>